<proteinExistence type="inferred from homology"/>
<name>A0ABT1A145_9PSEU</name>
<dbReference type="Proteomes" id="UP001165283">
    <property type="component" value="Unassembled WGS sequence"/>
</dbReference>
<accession>A0ABT1A145</accession>
<comment type="caution">
    <text evidence="3">The sequence shown here is derived from an EMBL/GenBank/DDBJ whole genome shotgun (WGS) entry which is preliminary data.</text>
</comment>
<keyword evidence="4" id="KW-1185">Reference proteome</keyword>
<evidence type="ECO:0000313" key="3">
    <source>
        <dbReference type="EMBL" id="MCO1656707.1"/>
    </source>
</evidence>
<sequence length="182" mass="20240">MTDRRTATARTVTTLHRPPVRQSTLVRSDVQHTFEVFVREIGVWWPRQPYSAGGDRVRDVTVEPHVDGRVYETWDDGTVREWGRLLAFQRPHRFAMSWLATPAPTEVELTFTALGPALTRVAVEHRGWEALSAAQLDQDCAQPGGYAAGGFHRGWATILAALAGAASPTRTPTDDPREGERP</sequence>
<comment type="similarity">
    <text evidence="1">Belongs to the AHA1 family.</text>
</comment>
<dbReference type="InterPro" id="IPR023393">
    <property type="entry name" value="START-like_dom_sf"/>
</dbReference>
<evidence type="ECO:0000256" key="1">
    <source>
        <dbReference type="ARBA" id="ARBA00006817"/>
    </source>
</evidence>
<dbReference type="Pfam" id="PF08327">
    <property type="entry name" value="AHSA1"/>
    <property type="match status" value="1"/>
</dbReference>
<dbReference type="RefSeq" id="WP_252439699.1">
    <property type="nucleotide sequence ID" value="NZ_JAGSOV010000036.1"/>
</dbReference>
<feature type="domain" description="Activator of Hsp90 ATPase homologue 1/2-like C-terminal" evidence="2">
    <location>
        <begin position="58"/>
        <end position="163"/>
    </location>
</feature>
<reference evidence="3" key="1">
    <citation type="submission" date="2021-04" db="EMBL/GenBank/DDBJ databases">
        <title>Pseudonocardia sp. nov., isolated from sandy soil of mangrove forest.</title>
        <authorList>
            <person name="Zan Z."/>
            <person name="Huang R."/>
            <person name="Liu W."/>
        </authorList>
    </citation>
    <scope>NUCLEOTIDE SEQUENCE</scope>
    <source>
        <strain evidence="3">S2-4</strain>
    </source>
</reference>
<dbReference type="InterPro" id="IPR013538">
    <property type="entry name" value="ASHA1/2-like_C"/>
</dbReference>
<organism evidence="3 4">
    <name type="scientific">Pseudonocardia humida</name>
    <dbReference type="NCBI Taxonomy" id="2800819"/>
    <lineage>
        <taxon>Bacteria</taxon>
        <taxon>Bacillati</taxon>
        <taxon>Actinomycetota</taxon>
        <taxon>Actinomycetes</taxon>
        <taxon>Pseudonocardiales</taxon>
        <taxon>Pseudonocardiaceae</taxon>
        <taxon>Pseudonocardia</taxon>
    </lineage>
</organism>
<dbReference type="SUPFAM" id="SSF55961">
    <property type="entry name" value="Bet v1-like"/>
    <property type="match status" value="1"/>
</dbReference>
<protein>
    <submittedName>
        <fullName evidence="3">SRPBCC domain-containing protein</fullName>
    </submittedName>
</protein>
<evidence type="ECO:0000313" key="4">
    <source>
        <dbReference type="Proteomes" id="UP001165283"/>
    </source>
</evidence>
<dbReference type="Gene3D" id="3.30.530.20">
    <property type="match status" value="1"/>
</dbReference>
<evidence type="ECO:0000259" key="2">
    <source>
        <dbReference type="Pfam" id="PF08327"/>
    </source>
</evidence>
<gene>
    <name evidence="3" type="ORF">KDL28_16735</name>
</gene>
<dbReference type="EMBL" id="JAGSOV010000036">
    <property type="protein sequence ID" value="MCO1656707.1"/>
    <property type="molecule type" value="Genomic_DNA"/>
</dbReference>